<dbReference type="PANTHER" id="PTHR11557:SF0">
    <property type="entry name" value="PORPHOBILINOGEN DEAMINASE"/>
    <property type="match status" value="1"/>
</dbReference>
<feature type="domain" description="Porphobilinogen deaminase C-terminal" evidence="9">
    <location>
        <begin position="220"/>
        <end position="266"/>
    </location>
</feature>
<dbReference type="Gene3D" id="3.40.190.10">
    <property type="entry name" value="Periplasmic binding protein-like II"/>
    <property type="match status" value="2"/>
</dbReference>
<evidence type="ECO:0000313" key="11">
    <source>
        <dbReference type="Proteomes" id="UP000294558"/>
    </source>
</evidence>
<dbReference type="PIRSF" id="PIRSF001438">
    <property type="entry name" value="4pyrrol_synth_OHMeBilane_synth"/>
    <property type="match status" value="1"/>
</dbReference>
<evidence type="ECO:0000256" key="7">
    <source>
        <dbReference type="NCBIfam" id="TIGR00212"/>
    </source>
</evidence>
<dbReference type="InterPro" id="IPR036803">
    <property type="entry name" value="Porphobilinogen_deaminase_C_sf"/>
</dbReference>
<gene>
    <name evidence="10" type="ORF">BDK89_0715</name>
</gene>
<dbReference type="AlphaFoldDB" id="A0A4R7HYD2"/>
<dbReference type="Pfam" id="PF03900">
    <property type="entry name" value="Porphobil_deamC"/>
    <property type="match status" value="1"/>
</dbReference>
<feature type="domain" description="Porphobilinogen deaminase N-terminal" evidence="8">
    <location>
        <begin position="4"/>
        <end position="205"/>
    </location>
</feature>
<dbReference type="GO" id="GO:0004418">
    <property type="term" value="F:hydroxymethylbilane synthase activity"/>
    <property type="evidence" value="ECO:0007669"/>
    <property type="project" value="UniProtKB-UniRule"/>
</dbReference>
<evidence type="ECO:0000256" key="1">
    <source>
        <dbReference type="ARBA" id="ARBA00002869"/>
    </source>
</evidence>
<dbReference type="OrthoDB" id="9810298at2"/>
<dbReference type="PANTHER" id="PTHR11557">
    <property type="entry name" value="PORPHOBILINOGEN DEAMINASE"/>
    <property type="match status" value="1"/>
</dbReference>
<dbReference type="SUPFAM" id="SSF54782">
    <property type="entry name" value="Porphobilinogen deaminase (hydroxymethylbilane synthase), C-terminal domain"/>
    <property type="match status" value="1"/>
</dbReference>
<evidence type="ECO:0000313" key="10">
    <source>
        <dbReference type="EMBL" id="TDT15153.1"/>
    </source>
</evidence>
<evidence type="ECO:0000259" key="9">
    <source>
        <dbReference type="Pfam" id="PF03900"/>
    </source>
</evidence>
<comment type="caution">
    <text evidence="10">The sequence shown here is derived from an EMBL/GenBank/DDBJ whole genome shotgun (WGS) entry which is preliminary data.</text>
</comment>
<dbReference type="InterPro" id="IPR022418">
    <property type="entry name" value="Porphobilinogen_deaminase_C"/>
</dbReference>
<evidence type="ECO:0000256" key="6">
    <source>
        <dbReference type="ARBA" id="ARBA00048169"/>
    </source>
</evidence>
<evidence type="ECO:0000259" key="8">
    <source>
        <dbReference type="Pfam" id="PF01379"/>
    </source>
</evidence>
<dbReference type="Proteomes" id="UP000294558">
    <property type="component" value="Unassembled WGS sequence"/>
</dbReference>
<comment type="similarity">
    <text evidence="2">Belongs to the HMBS family.</text>
</comment>
<dbReference type="EMBL" id="SOAU01000001">
    <property type="protein sequence ID" value="TDT15153.1"/>
    <property type="molecule type" value="Genomic_DNA"/>
</dbReference>
<evidence type="ECO:0000256" key="3">
    <source>
        <dbReference type="ARBA" id="ARBA00012655"/>
    </source>
</evidence>
<evidence type="ECO:0000256" key="2">
    <source>
        <dbReference type="ARBA" id="ARBA00005638"/>
    </source>
</evidence>
<dbReference type="GO" id="GO:0005737">
    <property type="term" value="C:cytoplasm"/>
    <property type="evidence" value="ECO:0007669"/>
    <property type="project" value="UniProtKB-UniRule"/>
</dbReference>
<dbReference type="InterPro" id="IPR000860">
    <property type="entry name" value="HemC"/>
</dbReference>
<comment type="catalytic activity">
    <reaction evidence="6">
        <text>4 porphobilinogen + H2O = hydroxymethylbilane + 4 NH4(+)</text>
        <dbReference type="Rhea" id="RHEA:13185"/>
        <dbReference type="ChEBI" id="CHEBI:15377"/>
        <dbReference type="ChEBI" id="CHEBI:28938"/>
        <dbReference type="ChEBI" id="CHEBI:57845"/>
        <dbReference type="ChEBI" id="CHEBI:58126"/>
        <dbReference type="EC" id="2.5.1.61"/>
    </reaction>
</comment>
<organism evidence="10 11">
    <name type="scientific">Ilumatobacter fluminis</name>
    <dbReference type="NCBI Taxonomy" id="467091"/>
    <lineage>
        <taxon>Bacteria</taxon>
        <taxon>Bacillati</taxon>
        <taxon>Actinomycetota</taxon>
        <taxon>Acidimicrobiia</taxon>
        <taxon>Acidimicrobiales</taxon>
        <taxon>Ilumatobacteraceae</taxon>
        <taxon>Ilumatobacter</taxon>
    </lineage>
</organism>
<proteinExistence type="inferred from homology"/>
<protein>
    <recommendedName>
        <fullName evidence="3 7">Hydroxymethylbilane synthase</fullName>
        <ecNumber evidence="3 7">2.5.1.61</ecNumber>
    </recommendedName>
</protein>
<dbReference type="RefSeq" id="WP_133867633.1">
    <property type="nucleotide sequence ID" value="NZ_SOAU01000001.1"/>
</dbReference>
<reference evidence="10 11" key="1">
    <citation type="submission" date="2019-03" db="EMBL/GenBank/DDBJ databases">
        <title>Sequencing the genomes of 1000 actinobacteria strains.</title>
        <authorList>
            <person name="Klenk H.-P."/>
        </authorList>
    </citation>
    <scope>NUCLEOTIDE SEQUENCE [LARGE SCALE GENOMIC DNA]</scope>
    <source>
        <strain evidence="10 11">DSM 18936</strain>
    </source>
</reference>
<dbReference type="EC" id="2.5.1.61" evidence="3 7"/>
<dbReference type="PRINTS" id="PR00151">
    <property type="entry name" value="PORPHBDMNASE"/>
</dbReference>
<evidence type="ECO:0000256" key="5">
    <source>
        <dbReference type="ARBA" id="ARBA00023244"/>
    </source>
</evidence>
<dbReference type="NCBIfam" id="TIGR00212">
    <property type="entry name" value="hemC"/>
    <property type="match status" value="1"/>
</dbReference>
<evidence type="ECO:0000256" key="4">
    <source>
        <dbReference type="ARBA" id="ARBA00022679"/>
    </source>
</evidence>
<dbReference type="Pfam" id="PF01379">
    <property type="entry name" value="Porphobil_deam"/>
    <property type="match status" value="1"/>
</dbReference>
<comment type="function">
    <text evidence="1">Tetrapolymerization of the monopyrrole PBG into the hydroxymethylbilane pre-uroporphyrinogen in several discrete steps.</text>
</comment>
<dbReference type="InterPro" id="IPR022417">
    <property type="entry name" value="Porphobilin_deaminase_N"/>
</dbReference>
<keyword evidence="4" id="KW-0808">Transferase</keyword>
<keyword evidence="5" id="KW-0627">Porphyrin biosynthesis</keyword>
<dbReference type="Gene3D" id="3.30.160.40">
    <property type="entry name" value="Porphobilinogen deaminase, C-terminal domain"/>
    <property type="match status" value="1"/>
</dbReference>
<dbReference type="SUPFAM" id="SSF53850">
    <property type="entry name" value="Periplasmic binding protein-like II"/>
    <property type="match status" value="1"/>
</dbReference>
<sequence>MTTLRLATRGSAQARTQAEFVAARLAERGVDAELVIIETHGDRTQATNVPLHTIGGQGVFVKEVQAAVLDGRADVAVHSAKDLPTETDPRLTIGAYTERRDAADALIGATLDDLPEGATVATGSVRRRAQLALARPDLQFVELRGNIHTRLERIPDGGAIVMAVAALQVLGMTERLDERLDPGRFVPAIGQGCVALECRLDDPATTASLAAIDHEPTRTAVEIERAFLGELGSGCSLPVGAHVVDGRLTTFLAADDVARVHTETTVMSGDHGRDLGTARAVAHTARERVDAN</sequence>
<dbReference type="GO" id="GO:0006783">
    <property type="term" value="P:heme biosynthetic process"/>
    <property type="evidence" value="ECO:0007669"/>
    <property type="project" value="TreeGrafter"/>
</dbReference>
<keyword evidence="11" id="KW-1185">Reference proteome</keyword>
<name>A0A4R7HYD2_9ACTN</name>
<accession>A0A4R7HYD2</accession>